<keyword evidence="2" id="KW-1185">Reference proteome</keyword>
<evidence type="ECO:0000313" key="1">
    <source>
        <dbReference type="EMBL" id="PKQ62090.1"/>
    </source>
</evidence>
<gene>
    <name evidence="1" type="ORF">BZG02_14260</name>
</gene>
<proteinExistence type="predicted"/>
<dbReference type="EMBL" id="MVDD01000010">
    <property type="protein sequence ID" value="PKQ62090.1"/>
    <property type="molecule type" value="Genomic_DNA"/>
</dbReference>
<organism evidence="1 2">
    <name type="scientific">Labilibaculum filiforme</name>
    <dbReference type="NCBI Taxonomy" id="1940526"/>
    <lineage>
        <taxon>Bacteria</taxon>
        <taxon>Pseudomonadati</taxon>
        <taxon>Bacteroidota</taxon>
        <taxon>Bacteroidia</taxon>
        <taxon>Marinilabiliales</taxon>
        <taxon>Marinifilaceae</taxon>
        <taxon>Labilibaculum</taxon>
    </lineage>
</organism>
<accession>A0A2N3HVK5</accession>
<dbReference type="Proteomes" id="UP000233535">
    <property type="component" value="Unassembled WGS sequence"/>
</dbReference>
<evidence type="ECO:0000313" key="2">
    <source>
        <dbReference type="Proteomes" id="UP000233535"/>
    </source>
</evidence>
<protein>
    <submittedName>
        <fullName evidence="1">Uncharacterized protein</fullName>
    </submittedName>
</protein>
<sequence length="80" mass="9207">MAKANADVGLLMTAYNLHRLVHIVGIKTPIKRAIQLSSYFLELMKLLGLKLAQIRTWFLLKNKSNINFYVSLKQLYLTLT</sequence>
<name>A0A2N3HVK5_9BACT</name>
<comment type="caution">
    <text evidence="1">The sequence shown here is derived from an EMBL/GenBank/DDBJ whole genome shotgun (WGS) entry which is preliminary data.</text>
</comment>
<dbReference type="AlphaFoldDB" id="A0A2N3HVK5"/>
<reference evidence="1 2" key="1">
    <citation type="journal article" date="2017" name="Front. Microbiol.">
        <title>Labilibaculum manganireducens gen. nov., sp. nov. and Labilibaculum filiforme sp. nov., Novel Bacteroidetes Isolated from Subsurface Sediments of the Baltic Sea.</title>
        <authorList>
            <person name="Vandieken V."/>
            <person name="Marshall I.P."/>
            <person name="Niemann H."/>
            <person name="Engelen B."/>
            <person name="Cypionka H."/>
        </authorList>
    </citation>
    <scope>NUCLEOTIDE SEQUENCE [LARGE SCALE GENOMIC DNA]</scope>
    <source>
        <strain evidence="1 2">59.16B</strain>
    </source>
</reference>